<accession>A0AAU7S6S5</accession>
<dbReference type="InterPro" id="IPR005840">
    <property type="entry name" value="Ribosomal_uS12_MeSTrfase_RimO"/>
</dbReference>
<dbReference type="InterPro" id="IPR006638">
    <property type="entry name" value="Elp3/MiaA/NifB-like_rSAM"/>
</dbReference>
<dbReference type="RefSeq" id="WP_349963337.1">
    <property type="nucleotide sequence ID" value="NZ_CP157965.1"/>
</dbReference>
<evidence type="ECO:0000256" key="1">
    <source>
        <dbReference type="ARBA" id="ARBA00001966"/>
    </source>
</evidence>
<dbReference type="InterPro" id="IPR007197">
    <property type="entry name" value="rSAM"/>
</dbReference>
<feature type="domain" description="Radical SAM core" evidence="8">
    <location>
        <begin position="188"/>
        <end position="419"/>
    </location>
</feature>
<dbReference type="InterPro" id="IPR020612">
    <property type="entry name" value="Methylthiotransferase_CS"/>
</dbReference>
<dbReference type="AlphaFoldDB" id="A0AAU7S6S5"/>
<dbReference type="Pfam" id="PF04055">
    <property type="entry name" value="Radical_SAM"/>
    <property type="match status" value="1"/>
</dbReference>
<evidence type="ECO:0000313" key="9">
    <source>
        <dbReference type="EMBL" id="XBT98067.1"/>
    </source>
</evidence>
<dbReference type="SMART" id="SM00729">
    <property type="entry name" value="Elp3"/>
    <property type="match status" value="1"/>
</dbReference>
<dbReference type="CDD" id="cd01335">
    <property type="entry name" value="Radical_SAM"/>
    <property type="match status" value="1"/>
</dbReference>
<keyword evidence="9" id="KW-0614">Plasmid</keyword>
<organism evidence="9">
    <name type="scientific">Rhizobium sp. ZPR3</name>
    <dbReference type="NCBI Taxonomy" id="3158967"/>
    <lineage>
        <taxon>Bacteria</taxon>
        <taxon>Pseudomonadati</taxon>
        <taxon>Pseudomonadota</taxon>
        <taxon>Alphaproteobacteria</taxon>
        <taxon>Hyphomicrobiales</taxon>
        <taxon>Rhizobiaceae</taxon>
        <taxon>Rhizobium/Agrobacterium group</taxon>
        <taxon>Rhizobium</taxon>
    </lineage>
</organism>
<dbReference type="GO" id="GO:0035599">
    <property type="term" value="F:aspartic acid methylthiotransferase activity"/>
    <property type="evidence" value="ECO:0007669"/>
    <property type="project" value="TreeGrafter"/>
</dbReference>
<dbReference type="InterPro" id="IPR038135">
    <property type="entry name" value="Methylthiotransferase_N_sf"/>
</dbReference>
<evidence type="ECO:0000256" key="6">
    <source>
        <dbReference type="ARBA" id="ARBA00023014"/>
    </source>
</evidence>
<keyword evidence="4" id="KW-0479">Metal-binding</keyword>
<dbReference type="PROSITE" id="PS01278">
    <property type="entry name" value="MTTASE_RADICAL"/>
    <property type="match status" value="1"/>
</dbReference>
<evidence type="ECO:0000256" key="3">
    <source>
        <dbReference type="ARBA" id="ARBA00022691"/>
    </source>
</evidence>
<evidence type="ECO:0000256" key="2">
    <source>
        <dbReference type="ARBA" id="ARBA00022485"/>
    </source>
</evidence>
<comment type="cofactor">
    <cofactor evidence="1">
        <name>[4Fe-4S] cluster</name>
        <dbReference type="ChEBI" id="CHEBI:49883"/>
    </cofactor>
</comment>
<geneLocation type="plasmid" evidence="9">
    <name>unnamed5</name>
</geneLocation>
<keyword evidence="2" id="KW-0004">4Fe-4S</keyword>
<dbReference type="InterPro" id="IPR023404">
    <property type="entry name" value="rSAM_horseshoe"/>
</dbReference>
<keyword evidence="5" id="KW-0408">Iron</keyword>
<name>A0AAU7S6S5_9HYPH</name>
<gene>
    <name evidence="9" type="ORF">ABM479_35740</name>
</gene>
<keyword evidence="3" id="KW-0949">S-adenosyl-L-methionine</keyword>
<dbReference type="Gene3D" id="3.80.30.20">
    <property type="entry name" value="tm_1862 like domain"/>
    <property type="match status" value="1"/>
</dbReference>
<dbReference type="GO" id="GO:0005829">
    <property type="term" value="C:cytosol"/>
    <property type="evidence" value="ECO:0007669"/>
    <property type="project" value="TreeGrafter"/>
</dbReference>
<dbReference type="SUPFAM" id="SSF102114">
    <property type="entry name" value="Radical SAM enzymes"/>
    <property type="match status" value="1"/>
</dbReference>
<evidence type="ECO:0000259" key="7">
    <source>
        <dbReference type="PROSITE" id="PS51449"/>
    </source>
</evidence>
<dbReference type="Pfam" id="PF00919">
    <property type="entry name" value="UPF0004"/>
    <property type="match status" value="1"/>
</dbReference>
<dbReference type="SFLD" id="SFLDG01082">
    <property type="entry name" value="B12-binding_domain_containing"/>
    <property type="match status" value="1"/>
</dbReference>
<dbReference type="GO" id="GO:0046872">
    <property type="term" value="F:metal ion binding"/>
    <property type="evidence" value="ECO:0007669"/>
    <property type="project" value="UniProtKB-KW"/>
</dbReference>
<feature type="domain" description="MTTase N-terminal" evidence="7">
    <location>
        <begin position="14"/>
        <end position="125"/>
    </location>
</feature>
<sequence length="464" mass="52166">MEFAEENLSNEAATALDMATNGCMVLRHRTMRLQVLLESGVSGGKSPQFNNLSIISGCAVIKATEDESIELIKERLKAGGASHRVIITGCLPKINSARLYQEFDDRVQIVTELEDVPKFLGIKVPLGMTLQSVAVPDHLFDHSHGDPLMDKGDPESELERGFERLAGMVSDPWIEEFYRYQTKGRHFWREPRLREVLVTEGCDYKCSFCATKFAIGNTRSRPFEQIISEIRTAHSEGVEKIVLQGDEVGNYRSSGKTLEDVVYAFRSLRTGTSRSRLALRYIHPSPLIRFGKWLEESFESGDAYFVCCALQTGNQQIGKAMRRSFSIKAAADRLANLRSKNPRAYIHTQLIAGYPGETDAQFEDTLALVRDYEFDYISYAQFDARPGTVAAALDCQIPQDVAKERFDRLAYAVENVRIKRLKQHARAALLRSGSDWTQGMDLDPLHIVRLMGSAHPTDAAQQQF</sequence>
<evidence type="ECO:0000256" key="4">
    <source>
        <dbReference type="ARBA" id="ARBA00022723"/>
    </source>
</evidence>
<dbReference type="InterPro" id="IPR058240">
    <property type="entry name" value="rSAM_sf"/>
</dbReference>
<dbReference type="PANTHER" id="PTHR43837">
    <property type="entry name" value="RIBOSOMAL PROTEIN S12 METHYLTHIOTRANSFERASE RIMO"/>
    <property type="match status" value="1"/>
</dbReference>
<dbReference type="GO" id="GO:0051539">
    <property type="term" value="F:4 iron, 4 sulfur cluster binding"/>
    <property type="evidence" value="ECO:0007669"/>
    <property type="project" value="UniProtKB-KW"/>
</dbReference>
<dbReference type="InterPro" id="IPR013848">
    <property type="entry name" value="Methylthiotransferase_N"/>
</dbReference>
<proteinExistence type="predicted"/>
<dbReference type="PROSITE" id="PS51449">
    <property type="entry name" value="MTTASE_N"/>
    <property type="match status" value="1"/>
</dbReference>
<dbReference type="PROSITE" id="PS51918">
    <property type="entry name" value="RADICAL_SAM"/>
    <property type="match status" value="1"/>
</dbReference>
<reference evidence="9" key="1">
    <citation type="submission" date="2024-06" db="EMBL/GenBank/DDBJ databases">
        <authorList>
            <person name="Li T."/>
            <person name="Gao R."/>
        </authorList>
    </citation>
    <scope>NUCLEOTIDE SEQUENCE</scope>
    <source>
        <strain evidence="9">ZPR3</strain>
        <plasmid evidence="9">unnamed5</plasmid>
    </source>
</reference>
<dbReference type="Gene3D" id="3.40.50.12160">
    <property type="entry name" value="Methylthiotransferase, N-terminal domain"/>
    <property type="match status" value="1"/>
</dbReference>
<protein>
    <submittedName>
        <fullName evidence="9">Radical SAM protein</fullName>
    </submittedName>
</protein>
<dbReference type="SFLD" id="SFLDS00029">
    <property type="entry name" value="Radical_SAM"/>
    <property type="match status" value="1"/>
</dbReference>
<keyword evidence="6" id="KW-0411">Iron-sulfur</keyword>
<evidence type="ECO:0000256" key="5">
    <source>
        <dbReference type="ARBA" id="ARBA00023004"/>
    </source>
</evidence>
<dbReference type="EMBL" id="CP157965">
    <property type="protein sequence ID" value="XBT98067.1"/>
    <property type="molecule type" value="Genomic_DNA"/>
</dbReference>
<evidence type="ECO:0000259" key="8">
    <source>
        <dbReference type="PROSITE" id="PS51918"/>
    </source>
</evidence>
<dbReference type="PANTHER" id="PTHR43837:SF1">
    <property type="entry name" value="RIBOSOMAL PROTEIN US12 METHYLTHIOTRANSFERASE RIMO"/>
    <property type="match status" value="1"/>
</dbReference>